<gene>
    <name evidence="4" type="ORF">CALCODRAFT_254100</name>
</gene>
<dbReference type="Gene3D" id="3.40.50.300">
    <property type="entry name" value="P-loop containing nucleotide triphosphate hydrolases"/>
    <property type="match status" value="1"/>
</dbReference>
<dbReference type="OrthoDB" id="163438at2759"/>
<evidence type="ECO:0000256" key="1">
    <source>
        <dbReference type="ARBA" id="ARBA00022737"/>
    </source>
</evidence>
<evidence type="ECO:0000313" key="5">
    <source>
        <dbReference type="Proteomes" id="UP000076842"/>
    </source>
</evidence>
<organism evidence="4 5">
    <name type="scientific">Calocera cornea HHB12733</name>
    <dbReference type="NCBI Taxonomy" id="1353952"/>
    <lineage>
        <taxon>Eukaryota</taxon>
        <taxon>Fungi</taxon>
        <taxon>Dikarya</taxon>
        <taxon>Basidiomycota</taxon>
        <taxon>Agaricomycotina</taxon>
        <taxon>Dacrymycetes</taxon>
        <taxon>Dacrymycetales</taxon>
        <taxon>Dacrymycetaceae</taxon>
        <taxon>Calocera</taxon>
    </lineage>
</organism>
<feature type="compositionally biased region" description="Polar residues" evidence="2">
    <location>
        <begin position="16"/>
        <end position="28"/>
    </location>
</feature>
<dbReference type="AlphaFoldDB" id="A0A165GM41"/>
<evidence type="ECO:0000313" key="4">
    <source>
        <dbReference type="EMBL" id="KZT58238.1"/>
    </source>
</evidence>
<dbReference type="PROSITE" id="PS50837">
    <property type="entry name" value="NACHT"/>
    <property type="match status" value="1"/>
</dbReference>
<keyword evidence="1" id="KW-0677">Repeat</keyword>
<protein>
    <recommendedName>
        <fullName evidence="3">NACHT domain-containing protein</fullName>
    </recommendedName>
</protein>
<name>A0A165GM41_9BASI</name>
<dbReference type="STRING" id="1353952.A0A165GM41"/>
<feature type="region of interest" description="Disordered" evidence="2">
    <location>
        <begin position="1"/>
        <end position="29"/>
    </location>
</feature>
<dbReference type="Proteomes" id="UP000076842">
    <property type="component" value="Unassembled WGS sequence"/>
</dbReference>
<dbReference type="InterPro" id="IPR056884">
    <property type="entry name" value="NPHP3-like_N"/>
</dbReference>
<evidence type="ECO:0000259" key="3">
    <source>
        <dbReference type="PROSITE" id="PS50837"/>
    </source>
</evidence>
<sequence length="911" mass="101246">MPSSRQPDPGPVQQAEAASQDASTSHTPVTGRLWEKAKQRFGRFKTAAVDATVRRISDAATEITGVAQSLSENDKEWEAFGDYVSEHVSIVLRFMSRPEMQEKSVGDPVGRLIETLEKILKDARSYRDLPTIEQLRALSTTQHLTVKAMRDDLERTLSLFYLVFSVSNKLDGIALSRTITDMEAKMEEYFAQQNPLPEVIRNLPFAEGADWNPDLTCLDGTRRDLLNEVTDWLHQPNTDAGAKVFWLTGVAGSGKTTIAHTVSKEAHDSGTDVFSFFFDHNDTARCKSTQLILNLTRALASLGKNRANAIASVLYGDATLPSSSSATKQFQELIVKTSPSDQLSQEPFLMVLDALDECQESQDSLRKILVSGTLSLPPHFRIFVTSRPLAHCPPESPHITHRSIDLNSPENQTDVGTYLSHQLDTIAQKKLKGSPWPEDRTMAFLCHRSCGLFLWASTLIGVLDRAINPDRHLKAVLSLKDPPTVEGAMDDLYAMVLSACPWEDEDFQRAYQTYVGMIAVAREPLPIPAMQQLSDMPDIHPRVILQTFGSLLSNYASDDEPVRPSHSSFLDYVRYRADEHRLDLRAAHTDLALGCIKLLNDELVQDRTGILFEASLQVSGGLCHASVASPRVKTIPQPKAQVYKISASFSSATARIQPLVATHAFFYACSHWIGHLQHCPSPATTLLQQLGSLLTHDRLLLWIAAYEVAQKGHYRRVLQVEGAHSYMTTRPLESLLAWLSDHKTHIPELFNKVHCARLAESLETLCQWFIYYEEHKECYTGFTDTAAGSLSDASVTIRRVLSDPASPSTLLLLANALKTQAEVLRYGRPDSGALEEAIQIYRELSQNGPEDRLRLAACLSKASREAFSAQHKYEEAIEADVCRCSLCGPSSATWCRSLQFLICHSILASTS</sequence>
<feature type="domain" description="NACHT" evidence="3">
    <location>
        <begin position="243"/>
        <end position="388"/>
    </location>
</feature>
<keyword evidence="5" id="KW-1185">Reference proteome</keyword>
<dbReference type="EMBL" id="KV423953">
    <property type="protein sequence ID" value="KZT58238.1"/>
    <property type="molecule type" value="Genomic_DNA"/>
</dbReference>
<dbReference type="InterPro" id="IPR007111">
    <property type="entry name" value="NACHT_NTPase"/>
</dbReference>
<dbReference type="Pfam" id="PF24883">
    <property type="entry name" value="NPHP3_N"/>
    <property type="match status" value="1"/>
</dbReference>
<reference evidence="4 5" key="1">
    <citation type="journal article" date="2016" name="Mol. Biol. Evol.">
        <title>Comparative Genomics of Early-Diverging Mushroom-Forming Fungi Provides Insights into the Origins of Lignocellulose Decay Capabilities.</title>
        <authorList>
            <person name="Nagy L.G."/>
            <person name="Riley R."/>
            <person name="Tritt A."/>
            <person name="Adam C."/>
            <person name="Daum C."/>
            <person name="Floudas D."/>
            <person name="Sun H."/>
            <person name="Yadav J.S."/>
            <person name="Pangilinan J."/>
            <person name="Larsson K.H."/>
            <person name="Matsuura K."/>
            <person name="Barry K."/>
            <person name="Labutti K."/>
            <person name="Kuo R."/>
            <person name="Ohm R.A."/>
            <person name="Bhattacharya S.S."/>
            <person name="Shirouzu T."/>
            <person name="Yoshinaga Y."/>
            <person name="Martin F.M."/>
            <person name="Grigoriev I.V."/>
            <person name="Hibbett D.S."/>
        </authorList>
    </citation>
    <scope>NUCLEOTIDE SEQUENCE [LARGE SCALE GENOMIC DNA]</scope>
    <source>
        <strain evidence="4 5">HHB12733</strain>
    </source>
</reference>
<dbReference type="InParanoid" id="A0A165GM41"/>
<dbReference type="PANTHER" id="PTHR10039">
    <property type="entry name" value="AMELOGENIN"/>
    <property type="match status" value="1"/>
</dbReference>
<evidence type="ECO:0000256" key="2">
    <source>
        <dbReference type="SAM" id="MobiDB-lite"/>
    </source>
</evidence>
<dbReference type="SUPFAM" id="SSF52540">
    <property type="entry name" value="P-loop containing nucleoside triphosphate hydrolases"/>
    <property type="match status" value="1"/>
</dbReference>
<accession>A0A165GM41</accession>
<proteinExistence type="predicted"/>
<dbReference type="InterPro" id="IPR027417">
    <property type="entry name" value="P-loop_NTPase"/>
</dbReference>